<dbReference type="AlphaFoldDB" id="A0A2J6PKG6"/>
<dbReference type="OrthoDB" id="3532253at2759"/>
<dbReference type="EMBL" id="KZ613522">
    <property type="protein sequence ID" value="PMD14356.1"/>
    <property type="molecule type" value="Genomic_DNA"/>
</dbReference>
<evidence type="ECO:0000313" key="1">
    <source>
        <dbReference type="EMBL" id="PMD14356.1"/>
    </source>
</evidence>
<name>A0A2J6PKG6_9HELO</name>
<dbReference type="Proteomes" id="UP000235672">
    <property type="component" value="Unassembled WGS sequence"/>
</dbReference>
<accession>A0A2J6PKG6</accession>
<dbReference type="InterPro" id="IPR011009">
    <property type="entry name" value="Kinase-like_dom_sf"/>
</dbReference>
<gene>
    <name evidence="1" type="ORF">NA56DRAFT_664691</name>
</gene>
<organism evidence="1 2">
    <name type="scientific">Hyaloscypha hepaticicola</name>
    <dbReference type="NCBI Taxonomy" id="2082293"/>
    <lineage>
        <taxon>Eukaryota</taxon>
        <taxon>Fungi</taxon>
        <taxon>Dikarya</taxon>
        <taxon>Ascomycota</taxon>
        <taxon>Pezizomycotina</taxon>
        <taxon>Leotiomycetes</taxon>
        <taxon>Helotiales</taxon>
        <taxon>Hyaloscyphaceae</taxon>
        <taxon>Hyaloscypha</taxon>
    </lineage>
</organism>
<sequence length="338" mass="39362">MYVILFEEGPGYALSRSLSEGSQAQVHLVISFKDGNSYVRKKLNIGESFRELPKHHLPVSMVPELISITRFPKPKGDTAIFRYCNGGDLLCFQRKFTNVGANMPEVMFWVVIKKICEILAYVQHGWRCDASVVTMEKEWHPFMHNDLHEGNIFLHWEDENDLLPSVLLGDWGYSNVVEGPADENGRVVVDPKTLDYDLAHFIHKLRKLSDECSPDVKRKEGPLFQLQQLRREAKQLARGNNDMKVTQHVAEIICPMAEQMIKKLQDEDPVDLRWTRSLDPARALSFEGGEQRRGDMLYRWARAENHRRLLEKPWIWMEVDRLPRNIPWQIYEPPEESI</sequence>
<keyword evidence="2" id="KW-1185">Reference proteome</keyword>
<evidence type="ECO:0000313" key="2">
    <source>
        <dbReference type="Proteomes" id="UP000235672"/>
    </source>
</evidence>
<dbReference type="Gene3D" id="1.10.510.10">
    <property type="entry name" value="Transferase(Phosphotransferase) domain 1"/>
    <property type="match status" value="1"/>
</dbReference>
<proteinExistence type="predicted"/>
<reference evidence="1 2" key="1">
    <citation type="submission" date="2016-05" db="EMBL/GenBank/DDBJ databases">
        <title>A degradative enzymes factory behind the ericoid mycorrhizal symbiosis.</title>
        <authorList>
            <consortium name="DOE Joint Genome Institute"/>
            <person name="Martino E."/>
            <person name="Morin E."/>
            <person name="Grelet G."/>
            <person name="Kuo A."/>
            <person name="Kohler A."/>
            <person name="Daghino S."/>
            <person name="Barry K."/>
            <person name="Choi C."/>
            <person name="Cichocki N."/>
            <person name="Clum A."/>
            <person name="Copeland A."/>
            <person name="Hainaut M."/>
            <person name="Haridas S."/>
            <person name="Labutti K."/>
            <person name="Lindquist E."/>
            <person name="Lipzen A."/>
            <person name="Khouja H.-R."/>
            <person name="Murat C."/>
            <person name="Ohm R."/>
            <person name="Olson A."/>
            <person name="Spatafora J."/>
            <person name="Veneault-Fourrey C."/>
            <person name="Henrissat B."/>
            <person name="Grigoriev I."/>
            <person name="Martin F."/>
            <person name="Perotto S."/>
        </authorList>
    </citation>
    <scope>NUCLEOTIDE SEQUENCE [LARGE SCALE GENOMIC DNA]</scope>
    <source>
        <strain evidence="1 2">UAMH 7357</strain>
    </source>
</reference>
<evidence type="ECO:0008006" key="3">
    <source>
        <dbReference type="Google" id="ProtNLM"/>
    </source>
</evidence>
<dbReference type="SUPFAM" id="SSF56112">
    <property type="entry name" value="Protein kinase-like (PK-like)"/>
    <property type="match status" value="1"/>
</dbReference>
<protein>
    <recommendedName>
        <fullName evidence="3">Protein kinase domain-containing protein</fullName>
    </recommendedName>
</protein>